<proteinExistence type="predicted"/>
<organism evidence="1 2">
    <name type="scientific">Tissierella simiarum</name>
    <dbReference type="NCBI Taxonomy" id="2841534"/>
    <lineage>
        <taxon>Bacteria</taxon>
        <taxon>Bacillati</taxon>
        <taxon>Bacillota</taxon>
        <taxon>Tissierellia</taxon>
        <taxon>Tissierellales</taxon>
        <taxon>Tissierellaceae</taxon>
        <taxon>Tissierella</taxon>
    </lineage>
</organism>
<sequence length="71" mass="8188">MIEIKNLTVGTNEKKIIKDINLNISKGEIVGNGSISSILSEPKSEFMKQIKKMRKLKDDRIWNTEKYCFKA</sequence>
<reference evidence="1 2" key="1">
    <citation type="submission" date="2021-06" db="EMBL/GenBank/DDBJ databases">
        <authorList>
            <person name="Sun Q."/>
            <person name="Li D."/>
        </authorList>
    </citation>
    <scope>NUCLEOTIDE SEQUENCE [LARGE SCALE GENOMIC DNA]</scope>
    <source>
        <strain evidence="1 2">MSJ-40</strain>
    </source>
</reference>
<evidence type="ECO:0000313" key="2">
    <source>
        <dbReference type="Proteomes" id="UP000749471"/>
    </source>
</evidence>
<accession>A0ABS6E910</accession>
<protein>
    <submittedName>
        <fullName evidence="1">Uncharacterized protein</fullName>
    </submittedName>
</protein>
<gene>
    <name evidence="1" type="ORF">KQI42_15445</name>
</gene>
<dbReference type="EMBL" id="JAHLPM010000015">
    <property type="protein sequence ID" value="MBU5439413.1"/>
    <property type="molecule type" value="Genomic_DNA"/>
</dbReference>
<dbReference type="RefSeq" id="WP_216521123.1">
    <property type="nucleotide sequence ID" value="NZ_JAHLPM010000015.1"/>
</dbReference>
<dbReference type="Proteomes" id="UP000749471">
    <property type="component" value="Unassembled WGS sequence"/>
</dbReference>
<keyword evidence="2" id="KW-1185">Reference proteome</keyword>
<name>A0ABS6E910_9FIRM</name>
<comment type="caution">
    <text evidence="1">The sequence shown here is derived from an EMBL/GenBank/DDBJ whole genome shotgun (WGS) entry which is preliminary data.</text>
</comment>
<evidence type="ECO:0000313" key="1">
    <source>
        <dbReference type="EMBL" id="MBU5439413.1"/>
    </source>
</evidence>